<evidence type="ECO:0000313" key="11">
    <source>
        <dbReference type="Proteomes" id="UP000053429"/>
    </source>
</evidence>
<evidence type="ECO:0000259" key="7">
    <source>
        <dbReference type="Pfam" id="PF00441"/>
    </source>
</evidence>
<evidence type="ECO:0000259" key="9">
    <source>
        <dbReference type="Pfam" id="PF02771"/>
    </source>
</evidence>
<sequence length="398" mass="42693">MSRVPVSRLLPTEEAAELLELTREIADGALAPRAAEDEAAERFPRDVFRTLGRAGLLGLPFPEEWGGAGLSYEVYLQVLEEISARWASVGIGVSVHALSCFALANHGTDDQREQWLPDMLGGELLGAYCLSESHAGSDPAAMRTRADRDGDDYVLHGEKAWTTHGGHADFYTVMARTGEHRSQGVSCFLVPADTPNLSADPPERKMGLTAQATATMRFDGVRVPAERRIGAEGQGLPIALAGLDAGRLGIAAVAVGLAQGALDDAVAYAKEREAFGRPIIDHQGLAFLLADMEAAVESARATLLSAARRKDAGLPYGRQASIAKLVATEATMRVTTDAVQVFGGAGYTRDFPVERYMREAKVMQIFEGTNQIQRMVISRELARGRRGPAAHILVSEGN</sequence>
<dbReference type="InterPro" id="IPR013786">
    <property type="entry name" value="AcylCoA_DH/ox_N"/>
</dbReference>
<accession>A0A101U6P3</accession>
<dbReference type="PANTHER" id="PTHR43884:SF12">
    <property type="entry name" value="ISOVALERYL-COA DEHYDROGENASE, MITOCHONDRIAL-RELATED"/>
    <property type="match status" value="1"/>
</dbReference>
<dbReference type="InterPro" id="IPR009100">
    <property type="entry name" value="AcylCoA_DH/oxidase_NM_dom_sf"/>
</dbReference>
<dbReference type="PANTHER" id="PTHR43884">
    <property type="entry name" value="ACYL-COA DEHYDROGENASE"/>
    <property type="match status" value="1"/>
</dbReference>
<dbReference type="FunFam" id="2.40.110.10:FF:000001">
    <property type="entry name" value="Acyl-CoA dehydrogenase, mitochondrial"/>
    <property type="match status" value="1"/>
</dbReference>
<feature type="domain" description="Acyl-CoA dehydrogenase/oxidase C-terminal" evidence="7">
    <location>
        <begin position="233"/>
        <end position="381"/>
    </location>
</feature>
<keyword evidence="4 6" id="KW-0274">FAD</keyword>
<comment type="similarity">
    <text evidence="2 6">Belongs to the acyl-CoA dehydrogenase family.</text>
</comment>
<dbReference type="Gene3D" id="2.40.110.10">
    <property type="entry name" value="Butyryl-CoA Dehydrogenase, subunit A, domain 2"/>
    <property type="match status" value="1"/>
</dbReference>
<protein>
    <submittedName>
        <fullName evidence="10">Acyl-CoA dehydrogenase</fullName>
    </submittedName>
</protein>
<dbReference type="InterPro" id="IPR006091">
    <property type="entry name" value="Acyl-CoA_Oxase/DH_mid-dom"/>
</dbReference>
<evidence type="ECO:0000256" key="3">
    <source>
        <dbReference type="ARBA" id="ARBA00022630"/>
    </source>
</evidence>
<dbReference type="PROSITE" id="PS00072">
    <property type="entry name" value="ACYL_COA_DH_1"/>
    <property type="match status" value="1"/>
</dbReference>
<dbReference type="SUPFAM" id="SSF56645">
    <property type="entry name" value="Acyl-CoA dehydrogenase NM domain-like"/>
    <property type="match status" value="1"/>
</dbReference>
<comment type="cofactor">
    <cofactor evidence="1 6">
        <name>FAD</name>
        <dbReference type="ChEBI" id="CHEBI:57692"/>
    </cofactor>
</comment>
<dbReference type="PIRSF" id="PIRSF016578">
    <property type="entry name" value="HsaA"/>
    <property type="match status" value="1"/>
</dbReference>
<evidence type="ECO:0000256" key="6">
    <source>
        <dbReference type="RuleBase" id="RU362125"/>
    </source>
</evidence>
<name>A0A101U6P3_9ACTN</name>
<dbReference type="FunFam" id="1.20.140.10:FF:000004">
    <property type="entry name" value="Acyl-CoA dehydrogenase FadE25"/>
    <property type="match status" value="1"/>
</dbReference>
<dbReference type="EMBL" id="LMWY01000005">
    <property type="protein sequence ID" value="KUO05245.1"/>
    <property type="molecule type" value="Genomic_DNA"/>
</dbReference>
<dbReference type="InterPro" id="IPR046373">
    <property type="entry name" value="Acyl-CoA_Oxase/DH_mid-dom_sf"/>
</dbReference>
<dbReference type="InterPro" id="IPR009075">
    <property type="entry name" value="AcylCo_DH/oxidase_C"/>
</dbReference>
<feature type="domain" description="Acyl-CoA dehydrogenase/oxidase N-terminal" evidence="9">
    <location>
        <begin position="12"/>
        <end position="123"/>
    </location>
</feature>
<evidence type="ECO:0000256" key="1">
    <source>
        <dbReference type="ARBA" id="ARBA00001974"/>
    </source>
</evidence>
<keyword evidence="5 6" id="KW-0560">Oxidoreductase</keyword>
<reference evidence="10 11" key="1">
    <citation type="submission" date="2015-10" db="EMBL/GenBank/DDBJ databases">
        <title>Draft genome sequence of Streptomyces caeruleatus NRRL B-24802, type strain for the species Streptomyces caeruleatus.</title>
        <authorList>
            <person name="Ruckert C."/>
            <person name="Winkler A."/>
            <person name="Kalinowski J."/>
            <person name="Kampfer P."/>
            <person name="Glaeser S."/>
        </authorList>
    </citation>
    <scope>NUCLEOTIDE SEQUENCE [LARGE SCALE GENOMIC DNA]</scope>
    <source>
        <strain evidence="10 11">NRRL B-24802</strain>
    </source>
</reference>
<dbReference type="Proteomes" id="UP000053429">
    <property type="component" value="Unassembled WGS sequence"/>
</dbReference>
<dbReference type="Pfam" id="PF02770">
    <property type="entry name" value="Acyl-CoA_dh_M"/>
    <property type="match status" value="1"/>
</dbReference>
<evidence type="ECO:0000256" key="4">
    <source>
        <dbReference type="ARBA" id="ARBA00022827"/>
    </source>
</evidence>
<dbReference type="InterPro" id="IPR036250">
    <property type="entry name" value="AcylCo_DH-like_C"/>
</dbReference>
<dbReference type="STRING" id="661399.AQJ67_07660"/>
<dbReference type="AlphaFoldDB" id="A0A101U6P3"/>
<gene>
    <name evidence="10" type="ORF">AQJ67_07660</name>
</gene>
<evidence type="ECO:0000256" key="2">
    <source>
        <dbReference type="ARBA" id="ARBA00009347"/>
    </source>
</evidence>
<evidence type="ECO:0000259" key="8">
    <source>
        <dbReference type="Pfam" id="PF02770"/>
    </source>
</evidence>
<dbReference type="PROSITE" id="PS00073">
    <property type="entry name" value="ACYL_COA_DH_2"/>
    <property type="match status" value="1"/>
</dbReference>
<proteinExistence type="inferred from homology"/>
<dbReference type="GO" id="GO:0003995">
    <property type="term" value="F:acyl-CoA dehydrogenase activity"/>
    <property type="evidence" value="ECO:0007669"/>
    <property type="project" value="InterPro"/>
</dbReference>
<dbReference type="SUPFAM" id="SSF47203">
    <property type="entry name" value="Acyl-CoA dehydrogenase C-terminal domain-like"/>
    <property type="match status" value="1"/>
</dbReference>
<keyword evidence="11" id="KW-1185">Reference proteome</keyword>
<feature type="domain" description="Acyl-CoA oxidase/dehydrogenase middle" evidence="8">
    <location>
        <begin position="127"/>
        <end position="221"/>
    </location>
</feature>
<dbReference type="RefSeq" id="WP_062717276.1">
    <property type="nucleotide sequence ID" value="NZ_KQ948925.1"/>
</dbReference>
<dbReference type="InterPro" id="IPR037069">
    <property type="entry name" value="AcylCoA_DH/ox_N_sf"/>
</dbReference>
<dbReference type="Pfam" id="PF00441">
    <property type="entry name" value="Acyl-CoA_dh_1"/>
    <property type="match status" value="1"/>
</dbReference>
<evidence type="ECO:0000256" key="5">
    <source>
        <dbReference type="ARBA" id="ARBA00023002"/>
    </source>
</evidence>
<dbReference type="Pfam" id="PF02771">
    <property type="entry name" value="Acyl-CoA_dh_N"/>
    <property type="match status" value="1"/>
</dbReference>
<keyword evidence="3 6" id="KW-0285">Flavoprotein</keyword>
<dbReference type="GO" id="GO:0050660">
    <property type="term" value="F:flavin adenine dinucleotide binding"/>
    <property type="evidence" value="ECO:0007669"/>
    <property type="project" value="InterPro"/>
</dbReference>
<organism evidence="10 11">
    <name type="scientific">Streptomyces caeruleatus</name>
    <dbReference type="NCBI Taxonomy" id="661399"/>
    <lineage>
        <taxon>Bacteria</taxon>
        <taxon>Bacillati</taxon>
        <taxon>Actinomycetota</taxon>
        <taxon>Actinomycetes</taxon>
        <taxon>Kitasatosporales</taxon>
        <taxon>Streptomycetaceae</taxon>
        <taxon>Streptomyces</taxon>
    </lineage>
</organism>
<dbReference type="OrthoDB" id="8876745at2"/>
<dbReference type="Gene3D" id="1.20.140.10">
    <property type="entry name" value="Butyryl-CoA Dehydrogenase, subunit A, domain 3"/>
    <property type="match status" value="1"/>
</dbReference>
<dbReference type="InterPro" id="IPR006089">
    <property type="entry name" value="Acyl-CoA_DH_CS"/>
</dbReference>
<evidence type="ECO:0000313" key="10">
    <source>
        <dbReference type="EMBL" id="KUO05245.1"/>
    </source>
</evidence>
<comment type="caution">
    <text evidence="10">The sequence shown here is derived from an EMBL/GenBank/DDBJ whole genome shotgun (WGS) entry which is preliminary data.</text>
</comment>
<dbReference type="Gene3D" id="1.10.540.10">
    <property type="entry name" value="Acyl-CoA dehydrogenase/oxidase, N-terminal domain"/>
    <property type="match status" value="1"/>
</dbReference>